<reference evidence="6" key="2">
    <citation type="submission" date="2022-03" db="EMBL/GenBank/DDBJ databases">
        <title>Draft title - Genomic analysis of global carrot germplasm unveils the trajectory of domestication and the origin of high carotenoid orange carrot.</title>
        <authorList>
            <person name="Iorizzo M."/>
            <person name="Ellison S."/>
            <person name="Senalik D."/>
            <person name="Macko-Podgorni A."/>
            <person name="Grzebelus D."/>
            <person name="Bostan H."/>
            <person name="Rolling W."/>
            <person name="Curaba J."/>
            <person name="Simon P."/>
        </authorList>
    </citation>
    <scope>NUCLEOTIDE SEQUENCE</scope>
    <source>
        <tissue evidence="6">Leaf</tissue>
    </source>
</reference>
<evidence type="ECO:0000256" key="1">
    <source>
        <dbReference type="ARBA" id="ARBA00006270"/>
    </source>
</evidence>
<dbReference type="PRINTS" id="PR00449">
    <property type="entry name" value="RASTRNSFRMNG"/>
</dbReference>
<dbReference type="Proteomes" id="UP000077755">
    <property type="component" value="Chromosome 8"/>
</dbReference>
<keyword evidence="5" id="KW-0812">Transmembrane</keyword>
<dbReference type="GO" id="GO:0005525">
    <property type="term" value="F:GTP binding"/>
    <property type="evidence" value="ECO:0007669"/>
    <property type="project" value="UniProtKB-KW"/>
</dbReference>
<evidence type="ECO:0000256" key="5">
    <source>
        <dbReference type="SAM" id="Phobius"/>
    </source>
</evidence>
<accession>A0AAF0XQ88</accession>
<evidence type="ECO:0000256" key="2">
    <source>
        <dbReference type="ARBA" id="ARBA00022741"/>
    </source>
</evidence>
<organism evidence="6 7">
    <name type="scientific">Daucus carota subsp. sativus</name>
    <name type="common">Carrot</name>
    <dbReference type="NCBI Taxonomy" id="79200"/>
    <lineage>
        <taxon>Eukaryota</taxon>
        <taxon>Viridiplantae</taxon>
        <taxon>Streptophyta</taxon>
        <taxon>Embryophyta</taxon>
        <taxon>Tracheophyta</taxon>
        <taxon>Spermatophyta</taxon>
        <taxon>Magnoliopsida</taxon>
        <taxon>eudicotyledons</taxon>
        <taxon>Gunneridae</taxon>
        <taxon>Pentapetalae</taxon>
        <taxon>asterids</taxon>
        <taxon>campanulids</taxon>
        <taxon>Apiales</taxon>
        <taxon>Apiaceae</taxon>
        <taxon>Apioideae</taxon>
        <taxon>Scandiceae</taxon>
        <taxon>Daucinae</taxon>
        <taxon>Daucus</taxon>
        <taxon>Daucus sect. Daucus</taxon>
    </lineage>
</organism>
<dbReference type="GO" id="GO:0012505">
    <property type="term" value="C:endomembrane system"/>
    <property type="evidence" value="ECO:0007669"/>
    <property type="project" value="UniProtKB-SubCell"/>
</dbReference>
<keyword evidence="7" id="KW-1185">Reference proteome</keyword>
<evidence type="ECO:0000313" key="6">
    <source>
        <dbReference type="EMBL" id="WOH11252.1"/>
    </source>
</evidence>
<dbReference type="FunFam" id="3.40.50.300:FF:001447">
    <property type="entry name" value="Ras-related protein Rab-1B"/>
    <property type="match status" value="1"/>
</dbReference>
<feature type="transmembrane region" description="Helical" evidence="5">
    <location>
        <begin position="12"/>
        <end position="34"/>
    </location>
</feature>
<dbReference type="InterPro" id="IPR050227">
    <property type="entry name" value="Rab"/>
</dbReference>
<dbReference type="InterPro" id="IPR001806">
    <property type="entry name" value="Small_GTPase"/>
</dbReference>
<dbReference type="Gene3D" id="3.40.50.300">
    <property type="entry name" value="P-loop containing nucleotide triphosphate hydrolases"/>
    <property type="match status" value="1"/>
</dbReference>
<keyword evidence="3" id="KW-0342">GTP-binding</keyword>
<comment type="similarity">
    <text evidence="1">Belongs to the small GTPase superfamily. Rab family.</text>
</comment>
<dbReference type="AlphaFoldDB" id="A0AAF0XQ88"/>
<keyword evidence="5" id="KW-1133">Transmembrane helix</keyword>
<proteinExistence type="inferred from homology"/>
<reference evidence="6" key="1">
    <citation type="journal article" date="2016" name="Nat. Genet.">
        <title>A high-quality carrot genome assembly provides new insights into carotenoid accumulation and asterid genome evolution.</title>
        <authorList>
            <person name="Iorizzo M."/>
            <person name="Ellison S."/>
            <person name="Senalik D."/>
            <person name="Zeng P."/>
            <person name="Satapoomin P."/>
            <person name="Huang J."/>
            <person name="Bowman M."/>
            <person name="Iovene M."/>
            <person name="Sanseverino W."/>
            <person name="Cavagnaro P."/>
            <person name="Yildiz M."/>
            <person name="Macko-Podgorni A."/>
            <person name="Moranska E."/>
            <person name="Grzebelus E."/>
            <person name="Grzebelus D."/>
            <person name="Ashrafi H."/>
            <person name="Zheng Z."/>
            <person name="Cheng S."/>
            <person name="Spooner D."/>
            <person name="Van Deynze A."/>
            <person name="Simon P."/>
        </authorList>
    </citation>
    <scope>NUCLEOTIDE SEQUENCE</scope>
    <source>
        <tissue evidence="6">Leaf</tissue>
    </source>
</reference>
<dbReference type="GO" id="GO:0003924">
    <property type="term" value="F:GTPase activity"/>
    <property type="evidence" value="ECO:0007669"/>
    <property type="project" value="InterPro"/>
</dbReference>
<protein>
    <submittedName>
        <fullName evidence="6">Uncharacterized protein</fullName>
    </submittedName>
</protein>
<keyword evidence="2" id="KW-0547">Nucleotide-binding</keyword>
<dbReference type="SUPFAM" id="SSF52540">
    <property type="entry name" value="P-loop containing nucleoside triphosphate hydrolases"/>
    <property type="match status" value="1"/>
</dbReference>
<evidence type="ECO:0000256" key="4">
    <source>
        <dbReference type="ARBA" id="ARBA00037868"/>
    </source>
</evidence>
<evidence type="ECO:0000256" key="3">
    <source>
        <dbReference type="ARBA" id="ARBA00023134"/>
    </source>
</evidence>
<dbReference type="PANTHER" id="PTHR47977">
    <property type="entry name" value="RAS-RELATED PROTEIN RAB"/>
    <property type="match status" value="1"/>
</dbReference>
<sequence length="203" mass="23040">MNKEYNICVEYNIIIGGYVSVYMLFCSDYLFKLLLIGDSGVGTSRLLLRLVVIDIISPCFDIIFSSDDSYLHSYISTIGVHFWDAAGEERFRTIMGYFVLCDRSRNLNNAKQWLNEIDCYASESVNKLLVGNKCGVTSQKVVSTETALLHNKLGGEFNQTTLCKLIDKMKKEGFVEAQRNRRLSVLDEPQRKLNHSEPQTVGT</sequence>
<evidence type="ECO:0000313" key="7">
    <source>
        <dbReference type="Proteomes" id="UP000077755"/>
    </source>
</evidence>
<comment type="subcellular location">
    <subcellularLocation>
        <location evidence="4">Endomembrane system</location>
        <topology evidence="4">Lipid-anchor</topology>
    </subcellularLocation>
</comment>
<keyword evidence="5" id="KW-0472">Membrane</keyword>
<dbReference type="SMART" id="SM00175">
    <property type="entry name" value="RAB"/>
    <property type="match status" value="1"/>
</dbReference>
<gene>
    <name evidence="6" type="ORF">DCAR_0830732</name>
</gene>
<dbReference type="Pfam" id="PF00071">
    <property type="entry name" value="Ras"/>
    <property type="match status" value="1"/>
</dbReference>
<name>A0AAF0XQ88_DAUCS</name>
<dbReference type="EMBL" id="CP093350">
    <property type="protein sequence ID" value="WOH11252.1"/>
    <property type="molecule type" value="Genomic_DNA"/>
</dbReference>
<dbReference type="InterPro" id="IPR027417">
    <property type="entry name" value="P-loop_NTPase"/>
</dbReference>